<comment type="caution">
    <text evidence="1">The sequence shown here is derived from an EMBL/GenBank/DDBJ whole genome shotgun (WGS) entry which is preliminary data.</text>
</comment>
<keyword evidence="1" id="KW-0808">Transferase</keyword>
<dbReference type="InterPro" id="IPR007739">
    <property type="entry name" value="RgpF"/>
</dbReference>
<sequence>MRCYAIYVFHDDVSETSAALAGEALRRIKGAADYLLVVALAPFNSTVGVLLADLADAVVGPHVRLTFKEGIRLGLKHIYETAPDLADCVFVTGSHMAGPIGAFEPYLERALASDADLVAPYFHAPKIDPRLATRDVPARIPYFDFTFFKRSLLVQQSFRRFWDRAEPTSDYWSDFLGILIAFGQLVESSGFKVEYLLDPEQLESFDPRMFEVHKIVELGGPAVPKNLFLLDPLIHDLQAIYARRALDALALRDPQLCNLLWNVLLTEGELRTLHTNLEEHAVLDDRYVGEPKDGWTFGTVAVFIHAFYIDVLKDIWPSLKQLPGKADLYISTASEENKGHIEAFIADQGWPIGAWEVRVVAANRGRDMSSLFITFQDVVLAGNYEVALRLHSKRTPQVGRQIGNSFRDHLLDNLIFNSDYVRNLYDVLDQNPKIGFVIPPTVHIGFGTLGHAWYTNKAPMLKLAAQIGIKVPVDRDTPVAAYGTMFWFRTEALRPLFEHPWKWTDFNPEPHHVDGGLAHLLERLMGYCAQSRHFRTLTICNRYAAARNYVKLEYKLQLLAAQLPSHNISMQYEYLLQKRSEAPIRRWIYRKLERLYADHVVRRPRLLNLVRPLARFVRNLIVLR</sequence>
<dbReference type="GO" id="GO:0016740">
    <property type="term" value="F:transferase activity"/>
    <property type="evidence" value="ECO:0007669"/>
    <property type="project" value="UniProtKB-KW"/>
</dbReference>
<protein>
    <submittedName>
        <fullName evidence="1">Rhamnosyltransferase</fullName>
    </submittedName>
</protein>
<reference evidence="1 2" key="1">
    <citation type="submission" date="2018-05" db="EMBL/GenBank/DDBJ databases">
        <title>Genomic Encyclopedia of Type Strains, Phase IV (KMG-IV): sequencing the most valuable type-strain genomes for metagenomic binning, comparative biology and taxonomic classification.</title>
        <authorList>
            <person name="Goeker M."/>
        </authorList>
    </citation>
    <scope>NUCLEOTIDE SEQUENCE [LARGE SCALE GENOMIC DNA]</scope>
    <source>
        <strain evidence="1 2">DSM 2626</strain>
    </source>
</reference>
<name>A0A8E2WHW9_RHILI</name>
<accession>A0A8E2WHW9</accession>
<gene>
    <name evidence="1" type="ORF">C8D77_102521</name>
</gene>
<proteinExistence type="predicted"/>
<dbReference type="Proteomes" id="UP000245631">
    <property type="component" value="Unassembled WGS sequence"/>
</dbReference>
<evidence type="ECO:0000313" key="1">
    <source>
        <dbReference type="EMBL" id="PWJ92746.1"/>
    </source>
</evidence>
<organism evidence="1 2">
    <name type="scientific">Rhizobium loti</name>
    <name type="common">Mesorhizobium loti</name>
    <dbReference type="NCBI Taxonomy" id="381"/>
    <lineage>
        <taxon>Bacteria</taxon>
        <taxon>Pseudomonadati</taxon>
        <taxon>Pseudomonadota</taxon>
        <taxon>Alphaproteobacteria</taxon>
        <taxon>Hyphomicrobiales</taxon>
        <taxon>Phyllobacteriaceae</taxon>
        <taxon>Mesorhizobium</taxon>
    </lineage>
</organism>
<dbReference type="AlphaFoldDB" id="A0A8E2WHW9"/>
<dbReference type="EMBL" id="QGGH01000002">
    <property type="protein sequence ID" value="PWJ92746.1"/>
    <property type="molecule type" value="Genomic_DNA"/>
</dbReference>
<evidence type="ECO:0000313" key="2">
    <source>
        <dbReference type="Proteomes" id="UP000245631"/>
    </source>
</evidence>
<dbReference type="Pfam" id="PF05045">
    <property type="entry name" value="RgpF"/>
    <property type="match status" value="1"/>
</dbReference>